<sequence>MARRLTGLSENRPARPTLNLDTASTRKRNFEIPGITRHGHIEPETVDTDFKEIMNCTGNITIDGKVYKTDISDLEHLGELGNGTCGHVVKMLHKPSNQVIAVKQMRRSKDENKRIIMDLQVVLKSHDCPYIVNCLGCFITDSDVWICMELMATCMDKLLKKIKDPIPEYIIGKVAVATVKALHYLKETHEVIHRDVKPSNILLDEKGNVKLCDFGISGRLVDSKAKTRSAGCTAYMAPERIDPPDPNKPNYDIRADVWSFGITLVELATGKFPYEDCSTDFEVMSRILFDEPPKLPTNRNFSNEFRSFVEACLKKNYKDRPKYKDLLQHEFIKTNEVKHADMKTWYDVMCGSARKYQYSSSSSFPSLGRSSGRLRSSPTVGSTGSSVSSATTSPSPSSLRGSRYEDFRLPSPRSTARSAFDRLSSEPGPSLRSPSTPGTPSPIIGIPPDPPPRFNRFGSGSGSDGLRTPTLTTSSSSSSGNMISPSGMSVTNSSPSPPDPPPPPMRRLRTLLLCYSDSC</sequence>
<evidence type="ECO:0000256" key="13">
    <source>
        <dbReference type="SAM" id="MobiDB-lite"/>
    </source>
</evidence>
<keyword evidence="4" id="KW-0547">Nucleotide-binding</keyword>
<accession>A0A8J2Q126</accession>
<dbReference type="GO" id="GO:0010508">
    <property type="term" value="P:positive regulation of autophagy"/>
    <property type="evidence" value="ECO:0007669"/>
    <property type="project" value="UniProtKB-ARBA"/>
</dbReference>
<dbReference type="InterPro" id="IPR008271">
    <property type="entry name" value="Ser/Thr_kinase_AS"/>
</dbReference>
<evidence type="ECO:0000256" key="6">
    <source>
        <dbReference type="ARBA" id="ARBA00022840"/>
    </source>
</evidence>
<dbReference type="AlphaFoldDB" id="A0A8J2Q126"/>
<dbReference type="EC" id="2.7.12.2" evidence="9"/>
<dbReference type="EMBL" id="CAJVCH010570965">
    <property type="protein sequence ID" value="CAG7836292.1"/>
    <property type="molecule type" value="Genomic_DNA"/>
</dbReference>
<dbReference type="GO" id="GO:0005524">
    <property type="term" value="F:ATP binding"/>
    <property type="evidence" value="ECO:0007669"/>
    <property type="project" value="UniProtKB-KW"/>
</dbReference>
<dbReference type="Proteomes" id="UP000708208">
    <property type="component" value="Unassembled WGS sequence"/>
</dbReference>
<keyword evidence="3" id="KW-0808">Transferase</keyword>
<evidence type="ECO:0000256" key="3">
    <source>
        <dbReference type="ARBA" id="ARBA00022679"/>
    </source>
</evidence>
<dbReference type="OrthoDB" id="10252354at2759"/>
<feature type="compositionally biased region" description="Low complexity" evidence="13">
    <location>
        <begin position="474"/>
        <end position="489"/>
    </location>
</feature>
<feature type="compositionally biased region" description="Pro residues" evidence="13">
    <location>
        <begin position="437"/>
        <end position="453"/>
    </location>
</feature>
<dbReference type="SMART" id="SM00220">
    <property type="entry name" value="S_TKc"/>
    <property type="match status" value="1"/>
</dbReference>
<evidence type="ECO:0000256" key="12">
    <source>
        <dbReference type="ARBA" id="ARBA00051693"/>
    </source>
</evidence>
<dbReference type="FunFam" id="3.30.200.20:FF:000040">
    <property type="entry name" value="Dual specificity mitogen-activated protein kinase kinase"/>
    <property type="match status" value="1"/>
</dbReference>
<feature type="region of interest" description="Disordered" evidence="13">
    <location>
        <begin position="1"/>
        <end position="23"/>
    </location>
</feature>
<evidence type="ECO:0000259" key="14">
    <source>
        <dbReference type="PROSITE" id="PS50011"/>
    </source>
</evidence>
<comment type="caution">
    <text evidence="15">The sequence shown here is derived from an EMBL/GenBank/DDBJ whole genome shotgun (WGS) entry which is preliminary data.</text>
</comment>
<dbReference type="GO" id="GO:0043068">
    <property type="term" value="P:positive regulation of programmed cell death"/>
    <property type="evidence" value="ECO:0007669"/>
    <property type="project" value="UniProtKB-ARBA"/>
</dbReference>
<evidence type="ECO:0000256" key="9">
    <source>
        <dbReference type="ARBA" id="ARBA00038999"/>
    </source>
</evidence>
<dbReference type="PROSITE" id="PS50011">
    <property type="entry name" value="PROTEIN_KINASE_DOM"/>
    <property type="match status" value="1"/>
</dbReference>
<feature type="compositionally biased region" description="Low complexity" evidence="13">
    <location>
        <begin position="427"/>
        <end position="436"/>
    </location>
</feature>
<feature type="region of interest" description="Disordered" evidence="13">
    <location>
        <begin position="361"/>
        <end position="508"/>
    </location>
</feature>
<dbReference type="FunFam" id="1.10.510.10:FF:000432">
    <property type="entry name" value="mitogen-activated protein kinase kinase 3"/>
    <property type="match status" value="1"/>
</dbReference>
<protein>
    <recommendedName>
        <fullName evidence="9">mitogen-activated protein kinase kinase</fullName>
        <ecNumber evidence="9">2.7.12.2</ecNumber>
    </recommendedName>
</protein>
<feature type="compositionally biased region" description="Pro residues" evidence="13">
    <location>
        <begin position="495"/>
        <end position="505"/>
    </location>
</feature>
<dbReference type="CDD" id="cd06618">
    <property type="entry name" value="PKc_MKK7"/>
    <property type="match status" value="1"/>
</dbReference>
<evidence type="ECO:0000256" key="1">
    <source>
        <dbReference type="ARBA" id="ARBA00022527"/>
    </source>
</evidence>
<dbReference type="GO" id="GO:0004708">
    <property type="term" value="F:MAP kinase kinase activity"/>
    <property type="evidence" value="ECO:0007669"/>
    <property type="project" value="UniProtKB-EC"/>
</dbReference>
<dbReference type="GO" id="GO:0006950">
    <property type="term" value="P:response to stress"/>
    <property type="evidence" value="ECO:0007669"/>
    <property type="project" value="UniProtKB-ARBA"/>
</dbReference>
<evidence type="ECO:0000256" key="11">
    <source>
        <dbReference type="ARBA" id="ARBA00049299"/>
    </source>
</evidence>
<organism evidence="15 16">
    <name type="scientific">Allacma fusca</name>
    <dbReference type="NCBI Taxonomy" id="39272"/>
    <lineage>
        <taxon>Eukaryota</taxon>
        <taxon>Metazoa</taxon>
        <taxon>Ecdysozoa</taxon>
        <taxon>Arthropoda</taxon>
        <taxon>Hexapoda</taxon>
        <taxon>Collembola</taxon>
        <taxon>Symphypleona</taxon>
        <taxon>Sminthuridae</taxon>
        <taxon>Allacma</taxon>
    </lineage>
</organism>
<dbReference type="InterPro" id="IPR052468">
    <property type="entry name" value="Dual_spec_MAPK_kinase"/>
</dbReference>
<keyword evidence="7" id="KW-0829">Tyrosine-protein kinase</keyword>
<reference evidence="15" key="1">
    <citation type="submission" date="2021-06" db="EMBL/GenBank/DDBJ databases">
        <authorList>
            <person name="Hodson N. C."/>
            <person name="Mongue J. A."/>
            <person name="Jaron S. K."/>
        </authorList>
    </citation>
    <scope>NUCLEOTIDE SEQUENCE</scope>
</reference>
<evidence type="ECO:0000256" key="5">
    <source>
        <dbReference type="ARBA" id="ARBA00022777"/>
    </source>
</evidence>
<keyword evidence="2" id="KW-0597">Phosphoprotein</keyword>
<feature type="compositionally biased region" description="Low complexity" evidence="13">
    <location>
        <begin position="361"/>
        <end position="398"/>
    </location>
</feature>
<dbReference type="InterPro" id="IPR000719">
    <property type="entry name" value="Prot_kinase_dom"/>
</dbReference>
<evidence type="ECO:0000313" key="16">
    <source>
        <dbReference type="Proteomes" id="UP000708208"/>
    </source>
</evidence>
<evidence type="ECO:0000256" key="7">
    <source>
        <dbReference type="ARBA" id="ARBA00023137"/>
    </source>
</evidence>
<dbReference type="Pfam" id="PF00069">
    <property type="entry name" value="Pkinase"/>
    <property type="match status" value="1"/>
</dbReference>
<name>A0A8J2Q126_9HEXA</name>
<keyword evidence="16" id="KW-1185">Reference proteome</keyword>
<keyword evidence="5" id="KW-0418">Kinase</keyword>
<comment type="catalytic activity">
    <reaction evidence="12">
        <text>L-tyrosyl-[protein] + ATP = O-phospho-L-tyrosyl-[protein] + ADP + H(+)</text>
        <dbReference type="Rhea" id="RHEA:10596"/>
        <dbReference type="Rhea" id="RHEA-COMP:10136"/>
        <dbReference type="Rhea" id="RHEA-COMP:20101"/>
        <dbReference type="ChEBI" id="CHEBI:15378"/>
        <dbReference type="ChEBI" id="CHEBI:30616"/>
        <dbReference type="ChEBI" id="CHEBI:46858"/>
        <dbReference type="ChEBI" id="CHEBI:61978"/>
        <dbReference type="ChEBI" id="CHEBI:456216"/>
        <dbReference type="EC" id="2.7.12.2"/>
    </reaction>
</comment>
<evidence type="ECO:0000256" key="8">
    <source>
        <dbReference type="ARBA" id="ARBA00038035"/>
    </source>
</evidence>
<evidence type="ECO:0000256" key="4">
    <source>
        <dbReference type="ARBA" id="ARBA00022741"/>
    </source>
</evidence>
<keyword evidence="1" id="KW-0723">Serine/threonine-protein kinase</keyword>
<evidence type="ECO:0000256" key="2">
    <source>
        <dbReference type="ARBA" id="ARBA00022553"/>
    </source>
</evidence>
<dbReference type="PANTHER" id="PTHR47238:SF2">
    <property type="entry name" value="DUAL SPECIFICITY MITOGEN-ACTIVATED PROTEIN KINASE KINASE HEMIPTEROUS"/>
    <property type="match status" value="1"/>
</dbReference>
<comment type="catalytic activity">
    <reaction evidence="11">
        <text>L-threonyl-[protein] + ATP = O-phospho-L-threonyl-[protein] + ADP + H(+)</text>
        <dbReference type="Rhea" id="RHEA:46608"/>
        <dbReference type="Rhea" id="RHEA-COMP:11060"/>
        <dbReference type="Rhea" id="RHEA-COMP:11605"/>
        <dbReference type="ChEBI" id="CHEBI:15378"/>
        <dbReference type="ChEBI" id="CHEBI:30013"/>
        <dbReference type="ChEBI" id="CHEBI:30616"/>
        <dbReference type="ChEBI" id="CHEBI:61977"/>
        <dbReference type="ChEBI" id="CHEBI:456216"/>
        <dbReference type="EC" id="2.7.12.2"/>
    </reaction>
</comment>
<comment type="similarity">
    <text evidence="8">Belongs to the protein kinase superfamily. STE Ser/Thr protein kinase family. MAP kinase kinase subfamily.</text>
</comment>
<keyword evidence="6" id="KW-0067">ATP-binding</keyword>
<dbReference type="GO" id="GO:0004713">
    <property type="term" value="F:protein tyrosine kinase activity"/>
    <property type="evidence" value="ECO:0007669"/>
    <property type="project" value="UniProtKB-KW"/>
</dbReference>
<proteinExistence type="inferred from homology"/>
<dbReference type="GO" id="GO:0004674">
    <property type="term" value="F:protein serine/threonine kinase activity"/>
    <property type="evidence" value="ECO:0007669"/>
    <property type="project" value="UniProtKB-KW"/>
</dbReference>
<feature type="domain" description="Protein kinase" evidence="14">
    <location>
        <begin position="74"/>
        <end position="332"/>
    </location>
</feature>
<gene>
    <name evidence="15" type="ORF">AFUS01_LOCUS45549</name>
</gene>
<evidence type="ECO:0000313" key="15">
    <source>
        <dbReference type="EMBL" id="CAG7836292.1"/>
    </source>
</evidence>
<dbReference type="PANTHER" id="PTHR47238">
    <property type="entry name" value="MITOGEN-ACTIVATED PROTEIN KINASE KINASE 5"/>
    <property type="match status" value="1"/>
</dbReference>
<evidence type="ECO:0000256" key="10">
    <source>
        <dbReference type="ARBA" id="ARBA00049014"/>
    </source>
</evidence>
<comment type="catalytic activity">
    <reaction evidence="10">
        <text>L-seryl-[protein] + ATP = O-phospho-L-seryl-[protein] + ADP + H(+)</text>
        <dbReference type="Rhea" id="RHEA:17989"/>
        <dbReference type="Rhea" id="RHEA-COMP:9863"/>
        <dbReference type="Rhea" id="RHEA-COMP:11604"/>
        <dbReference type="ChEBI" id="CHEBI:15378"/>
        <dbReference type="ChEBI" id="CHEBI:29999"/>
        <dbReference type="ChEBI" id="CHEBI:30616"/>
        <dbReference type="ChEBI" id="CHEBI:83421"/>
        <dbReference type="ChEBI" id="CHEBI:456216"/>
        <dbReference type="EC" id="2.7.12.2"/>
    </reaction>
</comment>
<dbReference type="PROSITE" id="PS00108">
    <property type="entry name" value="PROTEIN_KINASE_ST"/>
    <property type="match status" value="1"/>
</dbReference>